<dbReference type="RefSeq" id="WP_066240697.1">
    <property type="nucleotide sequence ID" value="NZ_LSGP01000017.1"/>
</dbReference>
<dbReference type="PANTHER" id="PTHR40072:SF1">
    <property type="entry name" value="MOLYBDOPTERIN-GUANINE DINUCLEOTIDE BIOSYNTHESIS ADAPTER PROTEIN"/>
    <property type="match status" value="1"/>
</dbReference>
<keyword evidence="3" id="KW-1185">Reference proteome</keyword>
<dbReference type="Proteomes" id="UP000076268">
    <property type="component" value="Unassembled WGS sequence"/>
</dbReference>
<dbReference type="EMBL" id="LSGP01000017">
    <property type="protein sequence ID" value="KYZ76007.1"/>
    <property type="molecule type" value="Genomic_DNA"/>
</dbReference>
<dbReference type="GO" id="GO:0006777">
    <property type="term" value="P:Mo-molybdopterin cofactor biosynthetic process"/>
    <property type="evidence" value="ECO:0007669"/>
    <property type="project" value="InterPro"/>
</dbReference>
<dbReference type="GO" id="GO:0005525">
    <property type="term" value="F:GTP binding"/>
    <property type="evidence" value="ECO:0007669"/>
    <property type="project" value="InterPro"/>
</dbReference>
<evidence type="ECO:0000313" key="3">
    <source>
        <dbReference type="Proteomes" id="UP000076268"/>
    </source>
</evidence>
<proteinExistence type="predicted"/>
<dbReference type="InterPro" id="IPR027417">
    <property type="entry name" value="P-loop_NTPase"/>
</dbReference>
<evidence type="ECO:0000259" key="1">
    <source>
        <dbReference type="Pfam" id="PF03205"/>
    </source>
</evidence>
<dbReference type="Gene3D" id="3.40.50.300">
    <property type="entry name" value="P-loop containing nucleotide triphosphate hydrolases"/>
    <property type="match status" value="1"/>
</dbReference>
<organism evidence="2 3">
    <name type="scientific">Anaerosporomusa subterranea</name>
    <dbReference type="NCBI Taxonomy" id="1794912"/>
    <lineage>
        <taxon>Bacteria</taxon>
        <taxon>Bacillati</taxon>
        <taxon>Bacillota</taxon>
        <taxon>Negativicutes</taxon>
        <taxon>Acetonemataceae</taxon>
        <taxon>Anaerosporomusa</taxon>
    </lineage>
</organism>
<dbReference type="Pfam" id="PF03205">
    <property type="entry name" value="MobB"/>
    <property type="match status" value="1"/>
</dbReference>
<evidence type="ECO:0000313" key="2">
    <source>
        <dbReference type="EMBL" id="KYZ76007.1"/>
    </source>
</evidence>
<dbReference type="PANTHER" id="PTHR40072">
    <property type="entry name" value="MOLYBDOPTERIN-GUANINE DINUCLEOTIDE BIOSYNTHESIS ADAPTER PROTEIN-RELATED"/>
    <property type="match status" value="1"/>
</dbReference>
<sequence>MIPVISFVGYSNSGKTTVLTQVVRELKSRGYRIAVIKHDAHGFDIDVPGKDTAKHAEAGADIVCISSANKLAYIEARQAEIPLDEVIHRIQDVDVIFTEGYKRENKPKVEVFRLAAGQPPLGPSPDLLATISDTPLYPDVRHFCPEQISLLADFLEVSFLQVNKDMSDNE</sequence>
<dbReference type="OrthoDB" id="9786803at2"/>
<protein>
    <submittedName>
        <fullName evidence="2">Molybdopterin-guanine dinucleotide biosynthesis protein MobB</fullName>
    </submittedName>
</protein>
<gene>
    <name evidence="2" type="ORF">AXX12_06080</name>
</gene>
<feature type="domain" description="Molybdopterin-guanine dinucleotide biosynthesis protein B (MobB)" evidence="1">
    <location>
        <begin position="4"/>
        <end position="133"/>
    </location>
</feature>
<dbReference type="InterPro" id="IPR052539">
    <property type="entry name" value="MGD_biosynthesis_adapter"/>
</dbReference>
<accession>A0A154BPX5</accession>
<dbReference type="AlphaFoldDB" id="A0A154BPX5"/>
<dbReference type="NCBIfam" id="TIGR00176">
    <property type="entry name" value="mobB"/>
    <property type="match status" value="1"/>
</dbReference>
<dbReference type="CDD" id="cd03116">
    <property type="entry name" value="MobB"/>
    <property type="match status" value="1"/>
</dbReference>
<name>A0A154BPX5_ANASB</name>
<dbReference type="SUPFAM" id="SSF52540">
    <property type="entry name" value="P-loop containing nucleoside triphosphate hydrolases"/>
    <property type="match status" value="1"/>
</dbReference>
<reference evidence="2 3" key="1">
    <citation type="submission" date="2016-02" db="EMBL/GenBank/DDBJ databases">
        <title>Anaerosporomusa subterraneum gen. nov., sp. nov., a spore-forming obligate anaerobe isolated from saprolite.</title>
        <authorList>
            <person name="Choi J.K."/>
            <person name="Shah M."/>
            <person name="Yee N."/>
        </authorList>
    </citation>
    <scope>NUCLEOTIDE SEQUENCE [LARGE SCALE GENOMIC DNA]</scope>
    <source>
        <strain evidence="2 3">RU4</strain>
    </source>
</reference>
<dbReference type="InterPro" id="IPR004435">
    <property type="entry name" value="MobB_dom"/>
</dbReference>
<comment type="caution">
    <text evidence="2">The sequence shown here is derived from an EMBL/GenBank/DDBJ whole genome shotgun (WGS) entry which is preliminary data.</text>
</comment>
<dbReference type="STRING" id="1794912.AXX12_06080"/>